<comment type="caution">
    <text evidence="1">The sequence shown here is derived from an EMBL/GenBank/DDBJ whole genome shotgun (WGS) entry which is preliminary data.</text>
</comment>
<dbReference type="EMBL" id="NTKD01000032">
    <property type="protein sequence ID" value="PDH38928.1"/>
    <property type="molecule type" value="Genomic_DNA"/>
</dbReference>
<protein>
    <submittedName>
        <fullName evidence="1">Uncharacterized protein</fullName>
    </submittedName>
</protein>
<dbReference type="Proteomes" id="UP000219327">
    <property type="component" value="Unassembled WGS sequence"/>
</dbReference>
<reference evidence="1 2" key="1">
    <citation type="submission" date="2017-08" db="EMBL/GenBank/DDBJ databases">
        <title>Fine stratification of microbial communities through a metagenomic profile of the photic zone.</title>
        <authorList>
            <person name="Haro-Moreno J.M."/>
            <person name="Lopez-Perez M."/>
            <person name="De La Torre J."/>
            <person name="Picazo A."/>
            <person name="Camacho A."/>
            <person name="Rodriguez-Valera F."/>
        </authorList>
    </citation>
    <scope>NUCLEOTIDE SEQUENCE [LARGE SCALE GENOMIC DNA]</scope>
    <source>
        <strain evidence="1">MED-G24</strain>
    </source>
</reference>
<evidence type="ECO:0000313" key="1">
    <source>
        <dbReference type="EMBL" id="PDH38928.1"/>
    </source>
</evidence>
<sequence length="91" mass="9556">MMKGFFVGKVSTITACGVAGHLYLNTILGVFGMSAVPLRTLASLKASQATVSTLKSRHATKKSNLSRKFVKRTGRRLASSALAATTVGTVQ</sequence>
<name>A0A2A5WRN2_9GAMM</name>
<accession>A0A2A5WRN2</accession>
<dbReference type="AlphaFoldDB" id="A0A2A5WRN2"/>
<gene>
    <name evidence="1" type="ORF">CNE99_06505</name>
</gene>
<proteinExistence type="predicted"/>
<organism evidence="1 2">
    <name type="scientific">OM182 bacterium MED-G24</name>
    <dbReference type="NCBI Taxonomy" id="1986255"/>
    <lineage>
        <taxon>Bacteria</taxon>
        <taxon>Pseudomonadati</taxon>
        <taxon>Pseudomonadota</taxon>
        <taxon>Gammaproteobacteria</taxon>
        <taxon>OMG group</taxon>
        <taxon>OM182 clade</taxon>
    </lineage>
</organism>
<evidence type="ECO:0000313" key="2">
    <source>
        <dbReference type="Proteomes" id="UP000219327"/>
    </source>
</evidence>